<evidence type="ECO:0000313" key="13">
    <source>
        <dbReference type="Proteomes" id="UP001202248"/>
    </source>
</evidence>
<dbReference type="Gene3D" id="2.40.170.20">
    <property type="entry name" value="TonB-dependent receptor, beta-barrel domain"/>
    <property type="match status" value="1"/>
</dbReference>
<dbReference type="RefSeq" id="WP_240827798.1">
    <property type="nucleotide sequence ID" value="NZ_JAKWBL010000001.1"/>
</dbReference>
<evidence type="ECO:0000256" key="5">
    <source>
        <dbReference type="ARBA" id="ARBA00023077"/>
    </source>
</evidence>
<evidence type="ECO:0000256" key="3">
    <source>
        <dbReference type="ARBA" id="ARBA00022452"/>
    </source>
</evidence>
<sequence>MLENLSKVFVVIALQLIALGSMAQNFPLKGEVTNSSNEPLPNVTISSARTAATVISKTDGQFEIEASVGDSLLFSSVGYEGQTVVIKNRDLLRVEMATVANSMEDVVVIGYGTQKKSDLTGSIAGLKATDIEQSRSTDLITALQGKIPGARIFSQSGEPGAAMNIQIRGISSLYGSSSPLFVIDGIQYDINANEISSSGNANLGSNSNPLAMLNPSDIESIEVLKDASATAIYGSRGANGVVIVTTKSGKTGQSVTTYDGYVSFSKAANKLRMLNANDFIDYQRLVNPQSSLFYNTDENGEPDLNSPKDPYSLPQHDWQDEMMQQSVTQNHNTTLSGGAGKTTYSGGAGYLSEEGIIRNNTQKRYTMRLKVDHEASKKIKLGLNMNTSYTDLSGSINTGQANAWNGVLQQLITAKPIDYFDSDFDETIGYVTPLSIIDNIYKNTGTFKSIGNGYVDAEIFKDLKLNISGGGIISSSKGKEFYSRFTTLGNNNNGVGIIQERRSFNWYNTNRLTYDKSFNDNNRLNVMAAFEVNGYLFESSMMRNNSYPDEITGIDDISKGAIVTGLNSEKWVNNRLSWLSRINYTLLNRYLFTASFRADGSDKFGAGNKYGYFPSFAFAWKVDQENFLKDVSAISDLKLRLSYGETGNERIPAYSYAGKMVNAYYAADGISAYGLAPSSLANPNLKWETTVQYNAGLDLGLLKNRLTFTADFYLKQTKDMLLPVLIPSQSGYKQQWQNIGKIDNKGIEFQVTSQNIQQKDFQWTTNFNISFNSNKIRSLGSLDYIPVVMDNGVITNLGRVSVGQQLGTAYGYVFDGVYQISQFDWQNNSDPSIPHAERTYSLKPGEVNVAGTAVLPGSFKFKDLNNDGIVDENSDRTFISNSLPKHFGGINNTFNYKNFELNVFFEWSYGAEIFNLGKIALEGLSNNNNISKDFYDNRWTPENPTNEYGDFRGSNGLTGGNTTYRFASSYYVEDASYLRMRNLTLNYHLPKNWIGKIGLKGAKVYVTGNNLWLLTDYSGYDPDVSFSDPLFSGFDRISYPRVKSFIIGAAINF</sequence>
<dbReference type="InterPro" id="IPR039426">
    <property type="entry name" value="TonB-dep_rcpt-like"/>
</dbReference>
<keyword evidence="2 8" id="KW-0813">Transport</keyword>
<evidence type="ECO:0000256" key="7">
    <source>
        <dbReference type="ARBA" id="ARBA00023237"/>
    </source>
</evidence>
<dbReference type="InterPro" id="IPR023997">
    <property type="entry name" value="TonB-dep_OMP_SusC/RagA_CS"/>
</dbReference>
<protein>
    <submittedName>
        <fullName evidence="12">TonB-dependent receptor</fullName>
    </submittedName>
</protein>
<dbReference type="InterPro" id="IPR000531">
    <property type="entry name" value="Beta-barrel_TonB"/>
</dbReference>
<comment type="caution">
    <text evidence="12">The sequence shown here is derived from an EMBL/GenBank/DDBJ whole genome shotgun (WGS) entry which is preliminary data.</text>
</comment>
<dbReference type="Pfam" id="PF07715">
    <property type="entry name" value="Plug"/>
    <property type="match status" value="1"/>
</dbReference>
<dbReference type="SUPFAM" id="SSF49464">
    <property type="entry name" value="Carboxypeptidase regulatory domain-like"/>
    <property type="match status" value="1"/>
</dbReference>
<dbReference type="NCBIfam" id="TIGR04056">
    <property type="entry name" value="OMP_RagA_SusC"/>
    <property type="match status" value="1"/>
</dbReference>
<keyword evidence="3 8" id="KW-1134">Transmembrane beta strand</keyword>
<comment type="subcellular location">
    <subcellularLocation>
        <location evidence="1 8">Cell outer membrane</location>
        <topology evidence="1 8">Multi-pass membrane protein</topology>
    </subcellularLocation>
</comment>
<evidence type="ECO:0000256" key="2">
    <source>
        <dbReference type="ARBA" id="ARBA00022448"/>
    </source>
</evidence>
<reference evidence="12 13" key="1">
    <citation type="submission" date="2022-02" db="EMBL/GenBank/DDBJ databases">
        <authorList>
            <person name="Min J."/>
        </authorList>
    </citation>
    <scope>NUCLEOTIDE SEQUENCE [LARGE SCALE GENOMIC DNA]</scope>
    <source>
        <strain evidence="12 13">GR10-1</strain>
    </source>
</reference>
<keyword evidence="4 8" id="KW-0812">Transmembrane</keyword>
<keyword evidence="12" id="KW-0675">Receptor</keyword>
<proteinExistence type="inferred from homology"/>
<evidence type="ECO:0000313" key="12">
    <source>
        <dbReference type="EMBL" id="MCH5598233.1"/>
    </source>
</evidence>
<feature type="domain" description="TonB-dependent receptor-like beta-barrel" evidence="10">
    <location>
        <begin position="362"/>
        <end position="1011"/>
    </location>
</feature>
<keyword evidence="6 8" id="KW-0472">Membrane</keyword>
<name>A0ABS9SIN8_9BACT</name>
<keyword evidence="7 8" id="KW-0998">Cell outer membrane</keyword>
<dbReference type="InterPro" id="IPR008969">
    <property type="entry name" value="CarboxyPept-like_regulatory"/>
</dbReference>
<evidence type="ECO:0000256" key="6">
    <source>
        <dbReference type="ARBA" id="ARBA00023136"/>
    </source>
</evidence>
<dbReference type="Pfam" id="PF13715">
    <property type="entry name" value="CarbopepD_reg_2"/>
    <property type="match status" value="1"/>
</dbReference>
<evidence type="ECO:0000259" key="11">
    <source>
        <dbReference type="Pfam" id="PF07715"/>
    </source>
</evidence>
<comment type="similarity">
    <text evidence="8 9">Belongs to the TonB-dependent receptor family.</text>
</comment>
<dbReference type="Pfam" id="PF00593">
    <property type="entry name" value="TonB_dep_Rec_b-barrel"/>
    <property type="match status" value="1"/>
</dbReference>
<dbReference type="SUPFAM" id="SSF56935">
    <property type="entry name" value="Porins"/>
    <property type="match status" value="1"/>
</dbReference>
<dbReference type="InterPro" id="IPR037066">
    <property type="entry name" value="Plug_dom_sf"/>
</dbReference>
<dbReference type="PROSITE" id="PS52016">
    <property type="entry name" value="TONB_DEPENDENT_REC_3"/>
    <property type="match status" value="1"/>
</dbReference>
<dbReference type="EMBL" id="JAKWBL010000001">
    <property type="protein sequence ID" value="MCH5598233.1"/>
    <property type="molecule type" value="Genomic_DNA"/>
</dbReference>
<dbReference type="InterPro" id="IPR012910">
    <property type="entry name" value="Plug_dom"/>
</dbReference>
<evidence type="ECO:0000256" key="9">
    <source>
        <dbReference type="RuleBase" id="RU003357"/>
    </source>
</evidence>
<feature type="domain" description="TonB-dependent receptor plug" evidence="11">
    <location>
        <begin position="116"/>
        <end position="241"/>
    </location>
</feature>
<gene>
    <name evidence="12" type="ORF">MKP09_10100</name>
</gene>
<accession>A0ABS9SIN8</accession>
<keyword evidence="5 9" id="KW-0798">TonB box</keyword>
<keyword evidence="13" id="KW-1185">Reference proteome</keyword>
<dbReference type="NCBIfam" id="TIGR04057">
    <property type="entry name" value="SusC_RagA_signa"/>
    <property type="match status" value="1"/>
</dbReference>
<evidence type="ECO:0000256" key="1">
    <source>
        <dbReference type="ARBA" id="ARBA00004571"/>
    </source>
</evidence>
<evidence type="ECO:0000259" key="10">
    <source>
        <dbReference type="Pfam" id="PF00593"/>
    </source>
</evidence>
<evidence type="ECO:0000256" key="4">
    <source>
        <dbReference type="ARBA" id="ARBA00022692"/>
    </source>
</evidence>
<dbReference type="InterPro" id="IPR023996">
    <property type="entry name" value="TonB-dep_OMP_SusC/RagA"/>
</dbReference>
<organism evidence="12 13">
    <name type="scientific">Niabella ginsengisoli</name>
    <dbReference type="NCBI Taxonomy" id="522298"/>
    <lineage>
        <taxon>Bacteria</taxon>
        <taxon>Pseudomonadati</taxon>
        <taxon>Bacteroidota</taxon>
        <taxon>Chitinophagia</taxon>
        <taxon>Chitinophagales</taxon>
        <taxon>Chitinophagaceae</taxon>
        <taxon>Niabella</taxon>
    </lineage>
</organism>
<dbReference type="InterPro" id="IPR036942">
    <property type="entry name" value="Beta-barrel_TonB_sf"/>
</dbReference>
<dbReference type="Proteomes" id="UP001202248">
    <property type="component" value="Unassembled WGS sequence"/>
</dbReference>
<evidence type="ECO:0000256" key="8">
    <source>
        <dbReference type="PROSITE-ProRule" id="PRU01360"/>
    </source>
</evidence>
<dbReference type="Gene3D" id="2.170.130.10">
    <property type="entry name" value="TonB-dependent receptor, plug domain"/>
    <property type="match status" value="1"/>
</dbReference>